<dbReference type="SUPFAM" id="SSF52058">
    <property type="entry name" value="L domain-like"/>
    <property type="match status" value="1"/>
</dbReference>
<dbReference type="InterPro" id="IPR032675">
    <property type="entry name" value="LRR_dom_sf"/>
</dbReference>
<dbReference type="EMBL" id="KZ772818">
    <property type="protein sequence ID" value="PTQ29058.1"/>
    <property type="molecule type" value="Genomic_DNA"/>
</dbReference>
<protein>
    <submittedName>
        <fullName evidence="1">Uncharacterized protein</fullName>
    </submittedName>
</protein>
<dbReference type="Proteomes" id="UP000244005">
    <property type="component" value="Unassembled WGS sequence"/>
</dbReference>
<dbReference type="PANTHER" id="PTHR48054">
    <property type="entry name" value="RECEPTOR KINASE-LIKE PROTEIN XA21"/>
    <property type="match status" value="1"/>
</dbReference>
<evidence type="ECO:0000313" key="2">
    <source>
        <dbReference type="Proteomes" id="UP000244005"/>
    </source>
</evidence>
<name>A0A2R6W5C9_MARPO</name>
<keyword evidence="2" id="KW-1185">Reference proteome</keyword>
<sequence length="215" mass="23672">MIRIRVGLIPHELGELAILNLLDLSKNNLTSMIPTSIATRCLNLTNLDLSSIRLNGEIPPELGTDSNAQGCKVARNQLDRPDTRYSRTLSTSHGSDCLGSCTNLTVLEFANNLLSDPTTSSLGNLMNMGRLDVKSNQCTGIIPPEFGQLRQVSVIYIEYIPSGSIPSRIQLHFHSYALLVLKRDASSPYAIQQNQNNSDRMGPFAFLDDNALRKD</sequence>
<reference evidence="2" key="1">
    <citation type="journal article" date="2017" name="Cell">
        <title>Insights into land plant evolution garnered from the Marchantia polymorpha genome.</title>
        <authorList>
            <person name="Bowman J.L."/>
            <person name="Kohchi T."/>
            <person name="Yamato K.T."/>
            <person name="Jenkins J."/>
            <person name="Shu S."/>
            <person name="Ishizaki K."/>
            <person name="Yamaoka S."/>
            <person name="Nishihama R."/>
            <person name="Nakamura Y."/>
            <person name="Berger F."/>
            <person name="Adam C."/>
            <person name="Aki S.S."/>
            <person name="Althoff F."/>
            <person name="Araki T."/>
            <person name="Arteaga-Vazquez M.A."/>
            <person name="Balasubrmanian S."/>
            <person name="Barry K."/>
            <person name="Bauer D."/>
            <person name="Boehm C.R."/>
            <person name="Briginshaw L."/>
            <person name="Caballero-Perez J."/>
            <person name="Catarino B."/>
            <person name="Chen F."/>
            <person name="Chiyoda S."/>
            <person name="Chovatia M."/>
            <person name="Davies K.M."/>
            <person name="Delmans M."/>
            <person name="Demura T."/>
            <person name="Dierschke T."/>
            <person name="Dolan L."/>
            <person name="Dorantes-Acosta A.E."/>
            <person name="Eklund D.M."/>
            <person name="Florent S.N."/>
            <person name="Flores-Sandoval E."/>
            <person name="Fujiyama A."/>
            <person name="Fukuzawa H."/>
            <person name="Galik B."/>
            <person name="Grimanelli D."/>
            <person name="Grimwood J."/>
            <person name="Grossniklaus U."/>
            <person name="Hamada T."/>
            <person name="Haseloff J."/>
            <person name="Hetherington A.J."/>
            <person name="Higo A."/>
            <person name="Hirakawa Y."/>
            <person name="Hundley H.N."/>
            <person name="Ikeda Y."/>
            <person name="Inoue K."/>
            <person name="Inoue S.I."/>
            <person name="Ishida S."/>
            <person name="Jia Q."/>
            <person name="Kakita M."/>
            <person name="Kanazawa T."/>
            <person name="Kawai Y."/>
            <person name="Kawashima T."/>
            <person name="Kennedy M."/>
            <person name="Kinose K."/>
            <person name="Kinoshita T."/>
            <person name="Kohara Y."/>
            <person name="Koide E."/>
            <person name="Komatsu K."/>
            <person name="Kopischke S."/>
            <person name="Kubo M."/>
            <person name="Kyozuka J."/>
            <person name="Lagercrantz U."/>
            <person name="Lin S.S."/>
            <person name="Lindquist E."/>
            <person name="Lipzen A.M."/>
            <person name="Lu C.W."/>
            <person name="De Luna E."/>
            <person name="Martienssen R.A."/>
            <person name="Minamino N."/>
            <person name="Mizutani M."/>
            <person name="Mizutani M."/>
            <person name="Mochizuki N."/>
            <person name="Monte I."/>
            <person name="Mosher R."/>
            <person name="Nagasaki H."/>
            <person name="Nakagami H."/>
            <person name="Naramoto S."/>
            <person name="Nishitani K."/>
            <person name="Ohtani M."/>
            <person name="Okamoto T."/>
            <person name="Okumura M."/>
            <person name="Phillips J."/>
            <person name="Pollak B."/>
            <person name="Reinders A."/>
            <person name="Rovekamp M."/>
            <person name="Sano R."/>
            <person name="Sawa S."/>
            <person name="Schmid M.W."/>
            <person name="Shirakawa M."/>
            <person name="Solano R."/>
            <person name="Spunde A."/>
            <person name="Suetsugu N."/>
            <person name="Sugano S."/>
            <person name="Sugiyama A."/>
            <person name="Sun R."/>
            <person name="Suzuki Y."/>
            <person name="Takenaka M."/>
            <person name="Takezawa D."/>
            <person name="Tomogane H."/>
            <person name="Tsuzuki M."/>
            <person name="Ueda T."/>
            <person name="Umeda M."/>
            <person name="Ward J.M."/>
            <person name="Watanabe Y."/>
            <person name="Yazaki K."/>
            <person name="Yokoyama R."/>
            <person name="Yoshitake Y."/>
            <person name="Yotsui I."/>
            <person name="Zachgo S."/>
            <person name="Schmutz J."/>
        </authorList>
    </citation>
    <scope>NUCLEOTIDE SEQUENCE [LARGE SCALE GENOMIC DNA]</scope>
    <source>
        <strain evidence="2">Tak-1</strain>
    </source>
</reference>
<proteinExistence type="predicted"/>
<dbReference type="Gramene" id="Mp4g17100.1">
    <property type="protein sequence ID" value="Mp4g17100.1.cds"/>
    <property type="gene ID" value="Mp4g17100"/>
</dbReference>
<organism evidence="1 2">
    <name type="scientific">Marchantia polymorpha</name>
    <name type="common">Common liverwort</name>
    <name type="synonym">Marchantia aquatica</name>
    <dbReference type="NCBI Taxonomy" id="3197"/>
    <lineage>
        <taxon>Eukaryota</taxon>
        <taxon>Viridiplantae</taxon>
        <taxon>Streptophyta</taxon>
        <taxon>Embryophyta</taxon>
        <taxon>Marchantiophyta</taxon>
        <taxon>Marchantiopsida</taxon>
        <taxon>Marchantiidae</taxon>
        <taxon>Marchantiales</taxon>
        <taxon>Marchantiaceae</taxon>
        <taxon>Marchantia</taxon>
    </lineage>
</organism>
<dbReference type="InterPro" id="IPR001611">
    <property type="entry name" value="Leu-rich_rpt"/>
</dbReference>
<dbReference type="Gene3D" id="3.80.10.10">
    <property type="entry name" value="Ribonuclease Inhibitor"/>
    <property type="match status" value="2"/>
</dbReference>
<gene>
    <name evidence="1" type="ORF">MARPO_0148s0009</name>
</gene>
<evidence type="ECO:0000313" key="1">
    <source>
        <dbReference type="EMBL" id="PTQ29058.1"/>
    </source>
</evidence>
<dbReference type="PANTHER" id="PTHR48054:SF82">
    <property type="entry name" value="LRR RECEPTOR-LIKE SERINE_THREONINE-PROTEIN KINASE FLS2"/>
    <property type="match status" value="1"/>
</dbReference>
<dbReference type="AlphaFoldDB" id="A0A2R6W5C9"/>
<dbReference type="Pfam" id="PF00560">
    <property type="entry name" value="LRR_1"/>
    <property type="match status" value="3"/>
</dbReference>
<accession>A0A2R6W5C9</accession>
<dbReference type="InterPro" id="IPR052592">
    <property type="entry name" value="LRR-RLK"/>
</dbReference>
<dbReference type="OrthoDB" id="544346at2759"/>